<dbReference type="EMBL" id="JAWDGP010001156">
    <property type="protein sequence ID" value="KAK3794014.1"/>
    <property type="molecule type" value="Genomic_DNA"/>
</dbReference>
<feature type="region of interest" description="Disordered" evidence="12">
    <location>
        <begin position="668"/>
        <end position="716"/>
    </location>
</feature>
<dbReference type="SMART" id="SM00355">
    <property type="entry name" value="ZnF_C2H2"/>
    <property type="match status" value="4"/>
</dbReference>
<feature type="compositionally biased region" description="Basic residues" evidence="12">
    <location>
        <begin position="1887"/>
        <end position="1896"/>
    </location>
</feature>
<evidence type="ECO:0000256" key="1">
    <source>
        <dbReference type="ARBA" id="ARBA00004123"/>
    </source>
</evidence>
<sequence>MDFNILISDLRSSSEHLSSDSEDKSLLSSIYCNNACKALQRVTDAESDYDSVITGLWLIVAHFAEQSVYLRPVPALSELCFKLFRQCAKAVLNIQWQNLDEDSSVRQNFLISLANLHAKLVPFDFPRFHLLETLTENPWTNPTLAKIMGGEVEPSDKQEVQDYIEREDPIILQLRVDMMLKENCEEYALNLCNSCLIHPELATDLSLRITQLSLLYKMGHEDKLQEECQRLSIQEALRVIKDLNLSEKQKELYTVLAQTFMVQNWIRPCDTDTSKELLRMWIRHQLLVDREHDQFKDSIWAIAKLSHSTEQIVIIIDVLREECGDTFLQLYVDMSIFALKVDKGQMETSIKDDNMEAAAARRADMASVCTKLSCLCHHASLKVGRICALTSFALKPCEESFKKIGAFYGQGVNCCDKCGKDNKREANAINPATLYEVERLLNMLRPDYLNPDNTYPHIHVMCRRFLLESLRNAQMPHKKLDSSSGGHEAIITQVEGPGRKKPALNKASKEFEALSPHDVQERQALLAKLRMQNVANLHPNPSPLGRSPSSHTKSILGGGKKDHMLSHPPGRASQQQKQNFPNPQEVYLSRLQQQLEKQGSSVNLAQAKSPTQHTTMLMQQQHQTVQTQQVSQIIQLALKKDPVALQQISKTAPAAVVQAIASMMKGTNVKSVSQRQPQLDDPQSSLQEGGQSLPTVSTLLRPPTASSLLPQIRQQPVPRKYPRPQLYAQPIIVSTAANTNMSLPHSRFHSHISSADPAQVNPSIRSQRSGVSTPSPQEQAESLSISKAHVQGVRQFMQSQLSALQQCQKSGTNIESSSLDSTRNRVKTTVELAEQAAIAKEIKKQQQKHSKLSHQVAAFHGNRNCMAGNVPQIIGTINRQPLEAEQRVRQQPPPRQSGSNIFASVEGSFQNSQIPSTIAQSSVLPSSDELLGSITGIDDTIINDLLQDSGLLANTFPDIEVDTSQEERGRMGSSYSQLLGSQTSARAGSGFQHTLCASRSMPATLCRVSTSGTYTSTGQMARPGQSYQTKAEIVSPSLHLQHQQQSHTTSMSSFSLDQQRPVYGNQLPSTHGSNHSPSLQNQQATVTAMEQARMDQIKEQMKQEDIPGEMCMDAANNATYRCIICSLAFETLDLLREHVRNVCKPGLQSSSVYTSKIEQDKANSARAGLETTTVFQCLRCFELCISEAGIKQHRLTCKRVPTVPSDIKKEAALSANKSKSRAGSSIKHSSVKAESISSSRPQSRNNTSVLSSHSSQKVSSTGLQSISSGSAATLTLGANYPLPVKSEPQGQSVLSAPRQRTPTPASSNAHSQHMSNPMSSASLPIAVSGRPLSNVSTLITCLPSSFAGNTQSSPLISFKHSEMSSPISSFQPPISQVKSSISVNQVNCAVNQNIKKEVPEAHSGLNPVLSNVRTSVPEPKNEFCPEVKQNCDASPKYSEISGSGGSKFLKCNLCSQTLCSSSSFIDHWKECAAKHKNVNKKKEQKEKTSVEPLKGRILENVMKVIESVASGSYGKSEELGVEDNSKYVMTLRDPCSNHAQDTASSVEGEAVDSEVSWDSRATFDNTTDSEMDKKCVQEAKKVKQRKNSQLEVILEKQSIGSAGTVEKCSSAKSNCETSRAKERTGSDEDEDDASLSGSESVSSAMNSTREALPKLRDRKLLKPIQSFINETFISPYQHVSKRIAKVMEENTVSESTTSGAESDEDHLLCRACKKPLQTQRLLLEHYVSKHLQPYTMKVLSDSSSYFCHLCQKTFSTFPLYMKHVPNHSSTIIQKMKIFNKSPRLSLHRDKIATQKGFCKTKKNSLSPKLAKALKSKKAATKSAANRIKRQMLLLQGQVPPERLKIMKRQRNNFRTSSEDDYSSDASNLMFRSKKPMMMIRGADGKWVKRKRGRPRKSLLPEDIVCEDQIETEESRPTSSPNTADEDNVASEDGSASPPSTRSRKRSGHIDIFESNSAKRRRHFSDSEGMPQQRKDAFLSELDTDSNSTTLSISVQENGLIIPGNRDKLKPKVNGETKINNLCEESCREKLGILNKLKVRSLSRGQKERLKQCDLNPSVILDALDLDGMCLPSGNASPNSEGATDGELKNSIFLDSYLSYIGSYPQPKQKNSSKSSKSLRQSLWVTLNDLKLDQEKNKALQSQTPKIETEDGPSSSQSDSSWTYPVRRCSVNLGQKISLSDLEPETDEVPEEIESSQAIFKSGTPIVCLERNAEVESCVKSNISTTVVDNKIEDVAKTDSDERQTSATLIPLIDGLEIPENSPISSNDIDKGCVKDSNIVEVDSSSNAHMGNIRRIEGGSIEKNLSPNKMVSIVADVSSSIPKACSGTIVSSGGSSAESSPHIEVHENEMTSSSDSTLPDSLLQKATCNDYEKEGGEDDVLILEHSDDDEETAQELKDMVIVVNNDIEDDEDDDDNDMMINKEDRITSLVRSQEKGNCSKSGTIAKSSLPEQSINSSSALGSSETTSKPKINDSGLRDGQAYDSYVSEKDGGGKSTENNYSLGQENRCSDLKSEMENCEHSTECSDIQQLKENKMQANYVGVSATMDKGETSCNGILDSQKQNCEQTRDDATEHLTTRTCPQSHENIVENTSNQSFVSQNDNYDLTDRAKTRSDIDLSDSVTGQFKDDTNALLKNMSDTVNSEDVKCVADSGYSVRTEEKQRNKKENGDARNVQVDELNPVYSSHNINEIQIISGETKLTERPVSTSLSAQAREGNQILIEGEAEHGRDEAGSGQDHEDLTTVKHVQESILTYEKNSYGEIVSAATINPSLANGQNADGCLDSKGTRTVTDIKVVTNQKNLDQNHEKYELHMQSQEQIDQSKDSQDINMTAVETKDYNNTASQFDLEIMSKKNHCPFEANKYGQSNMEVGDSVAGKDKLINSSQDQPSVSGNIDKTTQSTGHFDLLLELSNAPANLDEDKNELTSSDSLKNSSSTEKDSIDNEKVESKQMTNTLNVHGDNEICSNQIESDVTYEGSQISKVIVGEQNLPSTNEKVDGDRDIQDTPAQTSGSISLQNDNNLLVPAKTGQIMQNVKNNYVLKKSGEIGKEIIAKAEEAPSKDICTADVKSGVVTTKTSNPIEYEVYKEEKELEKTDPDAKQCEEDRRNINAKATSVSKIVSLESPLQERSSPALEEAKACSVEEEKCSLQNVEVESDCGENCQQSSQDVLSDEVQTKQFREQEVLYRENSVLCNETKIAIEKRQSDNTNRKRLRSRNDTKANRMPSLKAIRNSHLSLAAFIAERLLKPQAEEPIETLAVSTSAEPQQDAFVLVKPEETLQDAPLWTKPKDILQDGAVSMKFEDVLQDDDVALKPQEPIQDSVIFSKPAEVLQDTAKPQVVLPEAAVSVKPQEFLQDAAVLAKPKKVEQNVAVPREPKEIVQDTDHLRQEETNNDVLQNRTSILNVGLVDYSCSSEENSRDGDARLAESEPPDSNNQFMSAHTLAESEPVDRSSQQMPFHKYPESEPALEGNQQTFHDILSEPQPTTSGDLPTTLPESELDKSEGKKVSIHTLDTLEKVQDDTLMEPFSIISKVDESTESESWTVSKGHDLKITSTTQTSQAVCKDRAQLISSDDSKQNLDLIPVDNFVRINLESDNDSSVKKPSDEPTPVQISNDVNDLEKAKEEPAGKKLQELINPYHEESKSLEDEKSNIESSSVTNVCERIYKEVVRVDEFPKSESNNDALSGSEGCVTPDGQGKYIKTEGKFDVLPNMKAASAVKPRTRPDHHPQDKINPTSPSSRKKVSLEAFSDTDDGDDLSSFELVIEKDTSSRNIVSFPEKRRDPSVSEEVKVMKIICQSYDSIEEKAITSQVSPKETYNPSPKKVLTGAKSLRKGGVNQFVWDDDSDEDGTNLTSKLSSSAKPGEIVNRSTANTSLSNMLKFSIAEIAPKKKAEEDSVLDAVNRKRKALREKTETAPFTWDLEEGAEKSSISGNMFLTEAFVKDSICTRETQLSSKKKMKTKVVKTLDVQRPNNLKVGKLSTKERKKERRKSDSTCSVVHSLTEAFSGSSVLIEKVTSEKTVDDNIQVDEEISFKRDSLPSTPTESTNLKSLEINTDATSNSSSRRSRKSGVINSNSSPQSKLSPLLKRQNGELHPQKQTSVRSRHNSMESNTSNKSDPASQSSIYTLKGRVRKSNEPHHQKAGLIKVKSLISPGAPDAPANDNMATRKGANTPKTRSSEAAIKAYNQKSLRNRGVNPVVGRKRLGDKTSTPRPGQKNKSSTGKAQAVSAVDTPGLTKTVLPLSKTTPKHDSKHMKRKSEPLSNSQGQEKKIKETVESKIKKKLPSELKSGGMNKAKPKTGIVKAKSKTISSVVHKAKTVSSALRKTKTASSVVGKAKTMSSVISKTKTETPLGKKSKVPLTKKATKTENKTLSLSNTKLTSKKTNVKRKNTNDSKKSVTKSGEKKMNHKK</sequence>
<feature type="compositionally biased region" description="Basic and acidic residues" evidence="12">
    <location>
        <begin position="3977"/>
        <end position="3989"/>
    </location>
</feature>
<feature type="compositionally biased region" description="Basic and acidic residues" evidence="12">
    <location>
        <begin position="4264"/>
        <end position="4275"/>
    </location>
</feature>
<evidence type="ECO:0000313" key="14">
    <source>
        <dbReference type="EMBL" id="KAK3794014.1"/>
    </source>
</evidence>
<evidence type="ECO:0000259" key="13">
    <source>
        <dbReference type="PROSITE" id="PS00028"/>
    </source>
</evidence>
<feature type="region of interest" description="Disordered" evidence="12">
    <location>
        <begin position="4148"/>
        <end position="4407"/>
    </location>
</feature>
<feature type="region of interest" description="Disordered" evidence="12">
    <location>
        <begin position="1282"/>
        <end position="1322"/>
    </location>
</feature>
<keyword evidence="3" id="KW-0597">Phosphoprotein</keyword>
<feature type="region of interest" description="Disordered" evidence="12">
    <location>
        <begin position="1212"/>
        <end position="1263"/>
    </location>
</feature>
<dbReference type="PROSITE" id="PS00028">
    <property type="entry name" value="ZINC_FINGER_C2H2_1"/>
    <property type="match status" value="1"/>
</dbReference>
<feature type="region of interest" description="Disordered" evidence="12">
    <location>
        <begin position="1881"/>
        <end position="1972"/>
    </location>
</feature>
<feature type="region of interest" description="Disordered" evidence="12">
    <location>
        <begin position="3200"/>
        <end position="3220"/>
    </location>
</feature>
<feature type="region of interest" description="Disordered" evidence="12">
    <location>
        <begin position="3592"/>
        <end position="3631"/>
    </location>
</feature>
<feature type="compositionally biased region" description="Low complexity" evidence="12">
    <location>
        <begin position="1248"/>
        <end position="1263"/>
    </location>
</feature>
<keyword evidence="5" id="KW-0677">Repeat</keyword>
<dbReference type="GO" id="GO:0000981">
    <property type="term" value="F:DNA-binding transcription factor activity, RNA polymerase II-specific"/>
    <property type="evidence" value="ECO:0007669"/>
    <property type="project" value="TreeGrafter"/>
</dbReference>
<feature type="compositionally biased region" description="Polar residues" evidence="12">
    <location>
        <begin position="4105"/>
        <end position="4119"/>
    </location>
</feature>
<evidence type="ECO:0000256" key="8">
    <source>
        <dbReference type="ARBA" id="ARBA00023015"/>
    </source>
</evidence>
<feature type="region of interest" description="Disordered" evidence="12">
    <location>
        <begin position="2877"/>
        <end position="2896"/>
    </location>
</feature>
<evidence type="ECO:0000256" key="10">
    <source>
        <dbReference type="ARBA" id="ARBA00023163"/>
    </source>
</evidence>
<keyword evidence="9" id="KW-0238">DNA-binding</keyword>
<dbReference type="InterPro" id="IPR013087">
    <property type="entry name" value="Znf_C2H2_type"/>
</dbReference>
<feature type="compositionally biased region" description="Basic and acidic residues" evidence="12">
    <location>
        <begin position="3413"/>
        <end position="3424"/>
    </location>
</feature>
<feature type="region of interest" description="Disordered" evidence="12">
    <location>
        <begin position="2134"/>
        <end position="2161"/>
    </location>
</feature>
<evidence type="ECO:0000256" key="4">
    <source>
        <dbReference type="ARBA" id="ARBA00022723"/>
    </source>
</evidence>
<organism evidence="14 15">
    <name type="scientific">Elysia crispata</name>
    <name type="common">lettuce slug</name>
    <dbReference type="NCBI Taxonomy" id="231223"/>
    <lineage>
        <taxon>Eukaryota</taxon>
        <taxon>Metazoa</taxon>
        <taxon>Spiralia</taxon>
        <taxon>Lophotrochozoa</taxon>
        <taxon>Mollusca</taxon>
        <taxon>Gastropoda</taxon>
        <taxon>Heterobranchia</taxon>
        <taxon>Euthyneura</taxon>
        <taxon>Panpulmonata</taxon>
        <taxon>Sacoglossa</taxon>
        <taxon>Placobranchoidea</taxon>
        <taxon>Plakobranchidae</taxon>
        <taxon>Elysia</taxon>
    </lineage>
</organism>
<feature type="compositionally biased region" description="Basic and acidic residues" evidence="12">
    <location>
        <begin position="3200"/>
        <end position="3218"/>
    </location>
</feature>
<keyword evidence="11" id="KW-0539">Nucleus</keyword>
<feature type="compositionally biased region" description="Polar residues" evidence="12">
    <location>
        <begin position="2428"/>
        <end position="2454"/>
    </location>
</feature>
<evidence type="ECO:0000256" key="5">
    <source>
        <dbReference type="ARBA" id="ARBA00022737"/>
    </source>
</evidence>
<feature type="region of interest" description="Disordered" evidence="12">
    <location>
        <begin position="3475"/>
        <end position="3502"/>
    </location>
</feature>
<dbReference type="GO" id="GO:0003677">
    <property type="term" value="F:DNA binding"/>
    <property type="evidence" value="ECO:0007669"/>
    <property type="project" value="UniProtKB-KW"/>
</dbReference>
<comment type="subcellular location">
    <subcellularLocation>
        <location evidence="1">Nucleus</location>
    </subcellularLocation>
</comment>
<feature type="compositionally biased region" description="Low complexity" evidence="12">
    <location>
        <begin position="1634"/>
        <end position="1643"/>
    </location>
</feature>
<dbReference type="PANTHER" id="PTHR15507:SF17">
    <property type="entry name" value="C2H2-TYPE DOMAIN-CONTAINING PROTEIN"/>
    <property type="match status" value="1"/>
</dbReference>
<evidence type="ECO:0000256" key="7">
    <source>
        <dbReference type="ARBA" id="ARBA00022833"/>
    </source>
</evidence>
<feature type="compositionally biased region" description="Polar residues" evidence="12">
    <location>
        <begin position="1288"/>
        <end position="1322"/>
    </location>
</feature>
<feature type="domain" description="C2H2-type" evidence="13">
    <location>
        <begin position="1747"/>
        <end position="1767"/>
    </location>
</feature>
<feature type="compositionally biased region" description="Polar residues" evidence="12">
    <location>
        <begin position="2879"/>
        <end position="2896"/>
    </location>
</feature>
<feature type="region of interest" description="Disordered" evidence="12">
    <location>
        <begin position="536"/>
        <end position="580"/>
    </location>
</feature>
<feature type="region of interest" description="Disordered" evidence="12">
    <location>
        <begin position="3971"/>
        <end position="3991"/>
    </location>
</feature>
<protein>
    <recommendedName>
        <fullName evidence="13">C2H2-type domain-containing protein</fullName>
    </recommendedName>
</protein>
<evidence type="ECO:0000256" key="6">
    <source>
        <dbReference type="ARBA" id="ARBA00022771"/>
    </source>
</evidence>
<feature type="region of interest" description="Disordered" evidence="12">
    <location>
        <begin position="2916"/>
        <end position="2946"/>
    </location>
</feature>
<feature type="compositionally biased region" description="Low complexity" evidence="12">
    <location>
        <begin position="2455"/>
        <end position="2465"/>
    </location>
</feature>
<feature type="region of interest" description="Disordered" evidence="12">
    <location>
        <begin position="4030"/>
        <end position="4119"/>
    </location>
</feature>
<name>A0AAE1AUL1_9GAST</name>
<feature type="compositionally biased region" description="Polar residues" evidence="12">
    <location>
        <begin position="4204"/>
        <end position="4220"/>
    </location>
</feature>
<feature type="region of interest" description="Disordered" evidence="12">
    <location>
        <begin position="2426"/>
        <end position="2502"/>
    </location>
</feature>
<evidence type="ECO:0000256" key="11">
    <source>
        <dbReference type="ARBA" id="ARBA00023242"/>
    </source>
</evidence>
<dbReference type="GO" id="GO:0005634">
    <property type="term" value="C:nucleus"/>
    <property type="evidence" value="ECO:0007669"/>
    <property type="project" value="UniProtKB-SubCell"/>
</dbReference>
<feature type="compositionally biased region" description="Polar residues" evidence="12">
    <location>
        <begin position="760"/>
        <end position="782"/>
    </location>
</feature>
<feature type="compositionally biased region" description="Basic and acidic residues" evidence="12">
    <location>
        <begin position="4387"/>
        <end position="4407"/>
    </location>
</feature>
<feature type="compositionally biased region" description="Low complexity" evidence="12">
    <location>
        <begin position="2922"/>
        <end position="2933"/>
    </location>
</feature>
<feature type="compositionally biased region" description="Polar residues" evidence="12">
    <location>
        <begin position="4367"/>
        <end position="4376"/>
    </location>
</feature>
<comment type="similarity">
    <text evidence="2">Belongs to the krueppel C2H2-type zinc-finger protein family.</text>
</comment>
<feature type="compositionally biased region" description="Low complexity" evidence="12">
    <location>
        <begin position="2330"/>
        <end position="2339"/>
    </location>
</feature>
<feature type="compositionally biased region" description="Basic residues" evidence="12">
    <location>
        <begin position="4377"/>
        <end position="4386"/>
    </location>
</feature>
<keyword evidence="7" id="KW-0862">Zinc</keyword>
<evidence type="ECO:0000256" key="9">
    <source>
        <dbReference type="ARBA" id="ARBA00023125"/>
    </source>
</evidence>
<dbReference type="Proteomes" id="UP001283361">
    <property type="component" value="Unassembled WGS sequence"/>
</dbReference>
<keyword evidence="10" id="KW-0804">Transcription</keyword>
<feature type="region of interest" description="Disordered" evidence="12">
    <location>
        <begin position="3837"/>
        <end position="3859"/>
    </location>
</feature>
<feature type="region of interest" description="Disordered" evidence="12">
    <location>
        <begin position="3714"/>
        <end position="3749"/>
    </location>
</feature>
<feature type="compositionally biased region" description="Polar residues" evidence="12">
    <location>
        <begin position="4035"/>
        <end position="4055"/>
    </location>
</feature>
<feature type="region of interest" description="Disordered" evidence="12">
    <location>
        <begin position="1605"/>
        <end position="1650"/>
    </location>
</feature>
<feature type="compositionally biased region" description="Low complexity" evidence="12">
    <location>
        <begin position="4070"/>
        <end position="4084"/>
    </location>
</feature>
<feature type="region of interest" description="Disordered" evidence="12">
    <location>
        <begin position="1847"/>
        <end position="1867"/>
    </location>
</feature>
<dbReference type="InterPro" id="IPR057986">
    <property type="entry name" value="TPR_Rlf/292/654"/>
</dbReference>
<comment type="caution">
    <text evidence="14">The sequence shown here is derived from an EMBL/GenBank/DDBJ whole genome shotgun (WGS) entry which is preliminary data.</text>
</comment>
<proteinExistence type="inferred from homology"/>
<keyword evidence="8" id="KW-0805">Transcription regulation</keyword>
<feature type="region of interest" description="Disordered" evidence="12">
    <location>
        <begin position="3409"/>
        <end position="3463"/>
    </location>
</feature>
<accession>A0AAE1AUL1</accession>
<feature type="region of interest" description="Disordered" evidence="12">
    <location>
        <begin position="1537"/>
        <end position="1572"/>
    </location>
</feature>
<evidence type="ECO:0000256" key="12">
    <source>
        <dbReference type="SAM" id="MobiDB-lite"/>
    </source>
</evidence>
<reference evidence="14" key="1">
    <citation type="journal article" date="2023" name="G3 (Bethesda)">
        <title>A reference genome for the long-term kleptoplast-retaining sea slug Elysia crispata morphotype clarki.</title>
        <authorList>
            <person name="Eastman K.E."/>
            <person name="Pendleton A.L."/>
            <person name="Shaikh M.A."/>
            <person name="Suttiyut T."/>
            <person name="Ogas R."/>
            <person name="Tomko P."/>
            <person name="Gavelis G."/>
            <person name="Widhalm J.R."/>
            <person name="Wisecaver J.H."/>
        </authorList>
    </citation>
    <scope>NUCLEOTIDE SEQUENCE</scope>
    <source>
        <strain evidence="14">ECLA1</strain>
    </source>
</reference>
<feature type="compositionally biased region" description="Polar residues" evidence="12">
    <location>
        <begin position="4315"/>
        <end position="4328"/>
    </location>
</feature>
<keyword evidence="6" id="KW-0863">Zinc-finger</keyword>
<feature type="compositionally biased region" description="Polar residues" evidence="12">
    <location>
        <begin position="1235"/>
        <end position="1247"/>
    </location>
</feature>
<evidence type="ECO:0000256" key="2">
    <source>
        <dbReference type="ARBA" id="ARBA00006991"/>
    </source>
</evidence>
<dbReference type="Pfam" id="PF25580">
    <property type="entry name" value="TPR_Rlf"/>
    <property type="match status" value="1"/>
</dbReference>
<dbReference type="PANTHER" id="PTHR15507">
    <property type="entry name" value="ZINC FINGER PROTEIN RLF"/>
    <property type="match status" value="1"/>
</dbReference>
<dbReference type="InterPro" id="IPR052251">
    <property type="entry name" value="GH-ZnFinger_Regulators"/>
</dbReference>
<feature type="region of interest" description="Disordered" evidence="12">
    <location>
        <begin position="2330"/>
        <end position="2358"/>
    </location>
</feature>
<feature type="region of interest" description="Disordered" evidence="12">
    <location>
        <begin position="746"/>
        <end position="782"/>
    </location>
</feature>
<keyword evidence="15" id="KW-1185">Reference proteome</keyword>
<feature type="compositionally biased region" description="Polar residues" evidence="12">
    <location>
        <begin position="668"/>
        <end position="714"/>
    </location>
</feature>
<gene>
    <name evidence="14" type="ORF">RRG08_028448</name>
</gene>
<feature type="compositionally biased region" description="Basic and acidic residues" evidence="12">
    <location>
        <begin position="3615"/>
        <end position="3631"/>
    </location>
</feature>
<keyword evidence="4" id="KW-0479">Metal-binding</keyword>
<feature type="region of interest" description="Disordered" evidence="12">
    <location>
        <begin position="3673"/>
        <end position="3693"/>
    </location>
</feature>
<dbReference type="GO" id="GO:0008270">
    <property type="term" value="F:zinc ion binding"/>
    <property type="evidence" value="ECO:0007669"/>
    <property type="project" value="UniProtKB-KW"/>
</dbReference>
<feature type="compositionally biased region" description="Polar residues" evidence="12">
    <location>
        <begin position="3847"/>
        <end position="3857"/>
    </location>
</feature>
<feature type="compositionally biased region" description="Basic and acidic residues" evidence="12">
    <location>
        <begin position="2934"/>
        <end position="2946"/>
    </location>
</feature>
<feature type="compositionally biased region" description="Polar residues" evidence="12">
    <location>
        <begin position="1215"/>
        <end position="1228"/>
    </location>
</feature>
<evidence type="ECO:0000256" key="3">
    <source>
        <dbReference type="ARBA" id="ARBA00022553"/>
    </source>
</evidence>
<evidence type="ECO:0000313" key="15">
    <source>
        <dbReference type="Proteomes" id="UP001283361"/>
    </source>
</evidence>